<dbReference type="GO" id="GO:0016787">
    <property type="term" value="F:hydrolase activity"/>
    <property type="evidence" value="ECO:0007669"/>
    <property type="project" value="UniProtKB-KW"/>
</dbReference>
<dbReference type="OrthoDB" id="9801763at2"/>
<comment type="caution">
    <text evidence="4">The sequence shown here is derived from an EMBL/GenBank/DDBJ whole genome shotgun (WGS) entry which is preliminary data.</text>
</comment>
<dbReference type="InterPro" id="IPR029058">
    <property type="entry name" value="AB_hydrolase_fold"/>
</dbReference>
<dbReference type="PANTHER" id="PTHR10655:SF17">
    <property type="entry name" value="LYSOPHOSPHOLIPASE-LIKE PROTEIN 1"/>
    <property type="match status" value="1"/>
</dbReference>
<dbReference type="STRING" id="270918.APR42_13455"/>
<organism evidence="4 5">
    <name type="scientific">Salegentibacter mishustinae</name>
    <dbReference type="NCBI Taxonomy" id="270918"/>
    <lineage>
        <taxon>Bacteria</taxon>
        <taxon>Pseudomonadati</taxon>
        <taxon>Bacteroidota</taxon>
        <taxon>Flavobacteriia</taxon>
        <taxon>Flavobacteriales</taxon>
        <taxon>Flavobacteriaceae</taxon>
        <taxon>Salegentibacter</taxon>
    </lineage>
</organism>
<gene>
    <name evidence="4" type="ORF">APR42_13455</name>
</gene>
<evidence type="ECO:0000313" key="5">
    <source>
        <dbReference type="Proteomes" id="UP000051643"/>
    </source>
</evidence>
<keyword evidence="2" id="KW-0378">Hydrolase</keyword>
<evidence type="ECO:0000256" key="1">
    <source>
        <dbReference type="ARBA" id="ARBA00006499"/>
    </source>
</evidence>
<accession>A0A0Q9ZKF7</accession>
<reference evidence="4" key="1">
    <citation type="submission" date="2015-10" db="EMBL/GenBank/DDBJ databases">
        <title>Draft genome sequence of Salegentibacter mishustinae KCTC 12263.</title>
        <authorList>
            <person name="Lin W."/>
            <person name="Zheng Q."/>
        </authorList>
    </citation>
    <scope>NUCLEOTIDE SEQUENCE [LARGE SCALE GENOMIC DNA]</scope>
    <source>
        <strain evidence="4">KCTC 12263</strain>
    </source>
</reference>
<dbReference type="Proteomes" id="UP000051643">
    <property type="component" value="Unassembled WGS sequence"/>
</dbReference>
<name>A0A0Q9ZKF7_9FLAO</name>
<protein>
    <submittedName>
        <fullName evidence="4">Phospholipase</fullName>
    </submittedName>
</protein>
<dbReference type="InterPro" id="IPR050565">
    <property type="entry name" value="LYPA1-2/EST-like"/>
</dbReference>
<sequence>MHKKEIYTAGKELREAEKVLILIHGRGGSAKEFLSLANRLNTPDFAILAPQASDFTWYPDSFLAPVAQNEPAYSSALRVLKELLEDIKETGIASENIYVAGFSQGACLTLEFVTRNAQRFGGVVAFTGGLIGDKINTENYSGDFNGTPIFIGTGDPDPHVPVERVEASAEILREMNANVEVKIYKNRPHSISEDELKLANQFVFN</sequence>
<dbReference type="RefSeq" id="WP_057480794.1">
    <property type="nucleotide sequence ID" value="NZ_BMWR01000006.1"/>
</dbReference>
<dbReference type="SUPFAM" id="SSF53474">
    <property type="entry name" value="alpha/beta-Hydrolases"/>
    <property type="match status" value="1"/>
</dbReference>
<keyword evidence="5" id="KW-1185">Reference proteome</keyword>
<dbReference type="AlphaFoldDB" id="A0A0Q9ZKF7"/>
<dbReference type="EMBL" id="LKTP01000002">
    <property type="protein sequence ID" value="KRG30186.1"/>
    <property type="molecule type" value="Genomic_DNA"/>
</dbReference>
<dbReference type="InterPro" id="IPR003140">
    <property type="entry name" value="PLipase/COase/thioEstase"/>
</dbReference>
<proteinExistence type="inferred from homology"/>
<evidence type="ECO:0000259" key="3">
    <source>
        <dbReference type="Pfam" id="PF02230"/>
    </source>
</evidence>
<evidence type="ECO:0000256" key="2">
    <source>
        <dbReference type="ARBA" id="ARBA00022801"/>
    </source>
</evidence>
<evidence type="ECO:0000313" key="4">
    <source>
        <dbReference type="EMBL" id="KRG30186.1"/>
    </source>
</evidence>
<feature type="domain" description="Phospholipase/carboxylesterase/thioesterase" evidence="3">
    <location>
        <begin position="14"/>
        <end position="203"/>
    </location>
</feature>
<dbReference type="Gene3D" id="3.40.50.1820">
    <property type="entry name" value="alpha/beta hydrolase"/>
    <property type="match status" value="1"/>
</dbReference>
<dbReference type="PANTHER" id="PTHR10655">
    <property type="entry name" value="LYSOPHOSPHOLIPASE-RELATED"/>
    <property type="match status" value="1"/>
</dbReference>
<dbReference type="Pfam" id="PF02230">
    <property type="entry name" value="Abhydrolase_2"/>
    <property type="match status" value="1"/>
</dbReference>
<comment type="similarity">
    <text evidence="1">Belongs to the AB hydrolase superfamily. AB hydrolase 2 family.</text>
</comment>